<name>A0A177YEV8_9NOCA</name>
<dbReference type="InterPro" id="IPR027417">
    <property type="entry name" value="P-loop_NTPase"/>
</dbReference>
<dbReference type="SUPFAM" id="SSF52540">
    <property type="entry name" value="P-loop containing nucleoside triphosphate hydrolases"/>
    <property type="match status" value="2"/>
</dbReference>
<dbReference type="Pfam" id="PF00271">
    <property type="entry name" value="Helicase_C"/>
    <property type="match status" value="1"/>
</dbReference>
<dbReference type="InterPro" id="IPR029063">
    <property type="entry name" value="SAM-dependent_MTases_sf"/>
</dbReference>
<evidence type="ECO:0000256" key="2">
    <source>
        <dbReference type="SAM" id="MobiDB-lite"/>
    </source>
</evidence>
<keyword evidence="4" id="KW-0347">Helicase</keyword>
<keyword evidence="4" id="KW-0067">ATP-binding</keyword>
<feature type="compositionally biased region" description="Low complexity" evidence="2">
    <location>
        <begin position="1953"/>
        <end position="1962"/>
    </location>
</feature>
<evidence type="ECO:0000313" key="4">
    <source>
        <dbReference type="EMBL" id="OAK54082.1"/>
    </source>
</evidence>
<keyword evidence="5" id="KW-1185">Reference proteome</keyword>
<feature type="region of interest" description="Disordered" evidence="2">
    <location>
        <begin position="126"/>
        <end position="160"/>
    </location>
</feature>
<dbReference type="InterPro" id="IPR052933">
    <property type="entry name" value="DNA_Protect_Modify"/>
</dbReference>
<feature type="region of interest" description="Disordered" evidence="2">
    <location>
        <begin position="1953"/>
        <end position="2013"/>
    </location>
</feature>
<dbReference type="Gene3D" id="3.40.50.300">
    <property type="entry name" value="P-loop containing nucleotide triphosphate hydrolases"/>
    <property type="match status" value="2"/>
</dbReference>
<keyword evidence="1" id="KW-0175">Coiled coil</keyword>
<dbReference type="InterPro" id="IPR001650">
    <property type="entry name" value="Helicase_C-like"/>
</dbReference>
<dbReference type="InterPro" id="IPR014001">
    <property type="entry name" value="Helicase_ATP-bd"/>
</dbReference>
<reference evidence="4 5" key="1">
    <citation type="submission" date="2016-03" db="EMBL/GenBank/DDBJ databases">
        <title>Genome sequence of Rhodococcus kyotonensis KB10.</title>
        <authorList>
            <person name="Jeong H."/>
            <person name="Hong C.E."/>
            <person name="Jo S.H."/>
            <person name="Park J.M."/>
        </authorList>
    </citation>
    <scope>NUCLEOTIDE SEQUENCE [LARGE SCALE GENOMIC DNA]</scope>
    <source>
        <strain evidence="4 5">KB10</strain>
    </source>
</reference>
<feature type="coiled-coil region" evidence="1">
    <location>
        <begin position="1679"/>
        <end position="1720"/>
    </location>
</feature>
<dbReference type="EMBL" id="LVHI01000013">
    <property type="protein sequence ID" value="OAK54082.1"/>
    <property type="molecule type" value="Genomic_DNA"/>
</dbReference>
<sequence>MGGTPLPDPVDPEILDAAADIEPDVAVQIAAPTPTELVRDAYGRLAREDEAYVRLFRIRADLAGTLTDAQITDALMELRRDGDISLIPEENQKTLGPDDHAAAISYGNQNRHLIAIDGRRVDQLLTAPNHTTPNTAPGVAESDSPAVDPSTAAPDTAEGMTVDTQTVAERLWNVEPVDFRPGTEVLVPSGAKARVAANIDALRTLAVVTAQDRYATADEQAILARWSSWGATPQVFDPRRDDWSTEREQVRTLLDDTAWAQAQRTILNAHYTDPAIAAAMWQATIRAGFTGGRVLEPGCGAGTFIAHAPASAQMVGVELDATTAAIAAALNPSAQIRGEGFEKTTAPESSFTAAIGNVPFGDYRLYDPVHNQAKHSIHNHFIVKSLAMTAPGGYVTVLTSRYTLDAQNQRARRDIAALGDLVGAVRLPSTAFRRVAGTEVVTDILVLRRREDGKKPALLTERFLQLDNATALDDAGEDKGVPINAVYTDHPEWLLGELRVGHGMYGGDTLSVAAHDGVDLPALVEERLGVIVDAAKADGLGHTASWRDTLGPTREDFERGLLAAGRGPAENDLAVGTLRHDDQANTIECWNSREWEPVNTRGAKQVAEWGELLALRDTTRALIESQKNAATSPGQRQALREILGEQYDAYVARYGWINRFAMTVPKDLTEAQHDAALTKLIDTWRKDEGVAGDPYAGEIPEDVYDRLSDDAWINPRQPTKLQSHLGKALRTDPTFAPVFALEHFDEETMTARKAAIFHTDVLHSRELRDYAETVDEAMAISLDEQARLDVGRIAELLGTTVEQAETQMEGRAFRTLTDPTRWVSSSRYLSGNVRTKLADAEEIAALDPRYQANVDALTAVIPPRKTDVDVSLGAPWVPIETYTQFVRETFEVPSDVSVTIERASGRWEVSVGHYPGSNEQDLKWALMPKRHAWSTKFNFEHRPAEDRGIANAGMRAGDYTWKELLQDLLNSDTVEITSSKEFRDRAGAGAIHDAATRAAQSKARRLSQEFGQWALHADEVRREQLLDIYNDKFNSLVAPVHSGAHMSLPGLGDKYSPYPYQRDAAARIVSEPTVLLDHVVGAGKTGTILMGAMELKRLGLANKPWVVVPNHIIDQVVREAGQWYPGARILSGSAATDAEGRRLLVAQSASQDWDMVIVPRSVFSSIGVDPGTKAEYIRGQVAELDDELGNVDEGLTKKRLEAMKAKLEERLETALEQAGKDRGLTFEASGADYLFIDEAHEFKNLARASGVTELANSGSHRATDMDLKLNYLRSMRREEAITKGIPPEEYIERVATFATGTPVANSLAELWVMQHYLRPDLLEDAGVSTINDWGATFTDTVERVELNSSGSRLRAVTRVGEFTNVGDLIGMTSVYTDAVTRDQVPANLPVKDGGRNTDVTFTPALEVQDFIADLGYRADHADAKRPDLDNALKVANDGRNATLDPRVAHLDPAPPEHSRAHIVAQRILDVHNNSSENTYLDASGEPHPTPGALQIVFCDRSTPKADGSWSIYDGIRDELLAGGMEPARIAYVHDYPKPSEKARLFEMCRTGRVSVVFGSTEKMGTGTNIQDRAIALHHVDVPWRPADLEQREGRIIRQGNQNAHVKVFNYVAEKTFDTVMWQTVHRKAHFIEQLKKADRSMRRVVDLDSDSLAENSAMTKALATGDDRYIQQIELDSQLQELQSEADSHFAEQRSIERDRDRLRREVPRARQRVAGLKEAAPVLKGRREVEQWPGMTIRGKFYDTRSDAANAMANALQGTYQALKGEGLTKTMVVAEMSGFPIEASRSMQDSALYLSFSGLGSSTKVIEAHDLYPRIGDGERSQHSLGLLTRVENMAYTVDTDLAKAERSLDRDEQRLDDLELVELSDFPKAVQLKDLSEEVSRLRREIKDAETSPEALARDAARAERAAEKGREPKWSLMLNPTKALVEDLGMGSADDVRAMMHAKAVAAQHASAQTAGGSEHLKSGDTSTRPGHFLRAVEDGPGPAKPWKGTEREGPEPGHEPDNGYGLDS</sequence>
<dbReference type="SUPFAM" id="SSF53335">
    <property type="entry name" value="S-adenosyl-L-methionine-dependent methyltransferases"/>
    <property type="match status" value="1"/>
</dbReference>
<dbReference type="PANTHER" id="PTHR41313">
    <property type="entry name" value="ADENINE-SPECIFIC METHYLTRANSFERASE"/>
    <property type="match status" value="1"/>
</dbReference>
<protein>
    <submittedName>
        <fullName evidence="4">Helicase</fullName>
    </submittedName>
</protein>
<feature type="compositionally biased region" description="Basic and acidic residues" evidence="2">
    <location>
        <begin position="1992"/>
        <end position="2006"/>
    </location>
</feature>
<keyword evidence="4" id="KW-0547">Nucleotide-binding</keyword>
<feature type="domain" description="Helicase C-terminal" evidence="3">
    <location>
        <begin position="1474"/>
        <end position="1653"/>
    </location>
</feature>
<dbReference type="SMART" id="SM00487">
    <property type="entry name" value="DEXDc"/>
    <property type="match status" value="1"/>
</dbReference>
<evidence type="ECO:0000313" key="5">
    <source>
        <dbReference type="Proteomes" id="UP000077519"/>
    </source>
</evidence>
<dbReference type="PANTHER" id="PTHR41313:SF1">
    <property type="entry name" value="DNA METHYLASE ADENINE-SPECIFIC DOMAIN-CONTAINING PROTEIN"/>
    <property type="match status" value="1"/>
</dbReference>
<feature type="coiled-coil region" evidence="1">
    <location>
        <begin position="1844"/>
        <end position="1895"/>
    </location>
</feature>
<comment type="caution">
    <text evidence="4">The sequence shown here is derived from an EMBL/GenBank/DDBJ whole genome shotgun (WGS) entry which is preliminary data.</text>
</comment>
<feature type="compositionally biased region" description="Low complexity" evidence="2">
    <location>
        <begin position="126"/>
        <end position="137"/>
    </location>
</feature>
<dbReference type="GO" id="GO:0004386">
    <property type="term" value="F:helicase activity"/>
    <property type="evidence" value="ECO:0007669"/>
    <property type="project" value="UniProtKB-KW"/>
</dbReference>
<accession>A0A177YEV8</accession>
<evidence type="ECO:0000256" key="1">
    <source>
        <dbReference type="SAM" id="Coils"/>
    </source>
</evidence>
<dbReference type="Gene3D" id="3.40.50.150">
    <property type="entry name" value="Vaccinia Virus protein VP39"/>
    <property type="match status" value="1"/>
</dbReference>
<keyword evidence="4" id="KW-0378">Hydrolase</keyword>
<organism evidence="4 5">
    <name type="scientific">Rhodococcoides kyotonense</name>
    <dbReference type="NCBI Taxonomy" id="398843"/>
    <lineage>
        <taxon>Bacteria</taxon>
        <taxon>Bacillati</taxon>
        <taxon>Actinomycetota</taxon>
        <taxon>Actinomycetes</taxon>
        <taxon>Mycobacteriales</taxon>
        <taxon>Nocardiaceae</taxon>
        <taxon>Rhodococcoides</taxon>
    </lineage>
</organism>
<dbReference type="Proteomes" id="UP000077519">
    <property type="component" value="Unassembled WGS sequence"/>
</dbReference>
<proteinExistence type="predicted"/>
<evidence type="ECO:0000259" key="3">
    <source>
        <dbReference type="PROSITE" id="PS51194"/>
    </source>
</evidence>
<gene>
    <name evidence="4" type="ORF">A3K89_21460</name>
</gene>
<dbReference type="PROSITE" id="PS51194">
    <property type="entry name" value="HELICASE_CTER"/>
    <property type="match status" value="1"/>
</dbReference>